<comment type="pathway">
    <text evidence="2">Amino-acid biosynthesis; L-serine biosynthesis; L-serine from 3-phospho-D-glycerate: step 1/3.</text>
</comment>
<keyword evidence="16" id="KW-1185">Reference proteome</keyword>
<dbReference type="GO" id="GO:0004617">
    <property type="term" value="F:phosphoglycerate dehydrogenase activity"/>
    <property type="evidence" value="ECO:0007669"/>
    <property type="project" value="UniProtKB-EC"/>
</dbReference>
<protein>
    <recommendedName>
        <fullName evidence="6">D-3-phosphoglycerate dehydrogenase</fullName>
        <ecNumber evidence="4">1.1.1.399</ecNumber>
        <ecNumber evidence="5">1.1.1.95</ecNumber>
    </recommendedName>
    <alternativeName>
        <fullName evidence="10">2-oxoglutarate reductase</fullName>
    </alternativeName>
</protein>
<reference evidence="15 16" key="1">
    <citation type="submission" date="2019-06" db="EMBL/GenBank/DDBJ databases">
        <title>Sequencing the genomes of 1000 actinobacteria strains.</title>
        <authorList>
            <person name="Klenk H.-P."/>
        </authorList>
    </citation>
    <scope>NUCLEOTIDE SEQUENCE [LARGE SCALE GENOMIC DNA]</scope>
    <source>
        <strain evidence="15 16">DSM 18607</strain>
    </source>
</reference>
<dbReference type="FunFam" id="3.40.50.720:FF:000041">
    <property type="entry name" value="D-3-phosphoglycerate dehydrogenase"/>
    <property type="match status" value="1"/>
</dbReference>
<comment type="caution">
    <text evidence="15">The sequence shown here is derived from an EMBL/GenBank/DDBJ whole genome shotgun (WGS) entry which is preliminary data.</text>
</comment>
<keyword evidence="7 13" id="KW-0560">Oxidoreductase</keyword>
<dbReference type="RefSeq" id="WP_141849359.1">
    <property type="nucleotide sequence ID" value="NZ_BAAAPR010000001.1"/>
</dbReference>
<dbReference type="GO" id="GO:0047545">
    <property type="term" value="F:(S)-2-hydroxyglutarate dehydrogenase activity"/>
    <property type="evidence" value="ECO:0007669"/>
    <property type="project" value="UniProtKB-ARBA"/>
</dbReference>
<dbReference type="GO" id="GO:0006564">
    <property type="term" value="P:L-serine biosynthetic process"/>
    <property type="evidence" value="ECO:0007669"/>
    <property type="project" value="UniProtKB-KW"/>
</dbReference>
<evidence type="ECO:0000256" key="12">
    <source>
        <dbReference type="ARBA" id="ARBA00048731"/>
    </source>
</evidence>
<dbReference type="Gene3D" id="3.30.70.260">
    <property type="match status" value="1"/>
</dbReference>
<dbReference type="UniPathway" id="UPA00135">
    <property type="reaction ID" value="UER00196"/>
</dbReference>
<evidence type="ECO:0000256" key="11">
    <source>
        <dbReference type="ARBA" id="ARBA00048126"/>
    </source>
</evidence>
<name>A0A542E472_9MICO</name>
<dbReference type="PROSITE" id="PS51671">
    <property type="entry name" value="ACT"/>
    <property type="match status" value="1"/>
</dbReference>
<dbReference type="Pfam" id="PF00389">
    <property type="entry name" value="2-Hacid_dh"/>
    <property type="match status" value="1"/>
</dbReference>
<dbReference type="EC" id="1.1.1.399" evidence="4"/>
<evidence type="ECO:0000256" key="7">
    <source>
        <dbReference type="ARBA" id="ARBA00023002"/>
    </source>
</evidence>
<dbReference type="SUPFAM" id="SSF51735">
    <property type="entry name" value="NAD(P)-binding Rossmann-fold domains"/>
    <property type="match status" value="1"/>
</dbReference>
<evidence type="ECO:0000256" key="9">
    <source>
        <dbReference type="ARBA" id="ARBA00023299"/>
    </source>
</evidence>
<dbReference type="SUPFAM" id="SSF55021">
    <property type="entry name" value="ACT-like"/>
    <property type="match status" value="1"/>
</dbReference>
<dbReference type="InterPro" id="IPR006140">
    <property type="entry name" value="D-isomer_DH_NAD-bd"/>
</dbReference>
<comment type="catalytic activity">
    <reaction evidence="12">
        <text>(2R)-3-phosphoglycerate + NAD(+) = 3-phosphooxypyruvate + NADH + H(+)</text>
        <dbReference type="Rhea" id="RHEA:12641"/>
        <dbReference type="ChEBI" id="CHEBI:15378"/>
        <dbReference type="ChEBI" id="CHEBI:18110"/>
        <dbReference type="ChEBI" id="CHEBI:57540"/>
        <dbReference type="ChEBI" id="CHEBI:57945"/>
        <dbReference type="ChEBI" id="CHEBI:58272"/>
        <dbReference type="EC" id="1.1.1.95"/>
    </reaction>
</comment>
<evidence type="ECO:0000256" key="5">
    <source>
        <dbReference type="ARBA" id="ARBA00013143"/>
    </source>
</evidence>
<dbReference type="InterPro" id="IPR006139">
    <property type="entry name" value="D-isomer_2_OHA_DH_cat_dom"/>
</dbReference>
<dbReference type="InterPro" id="IPR002912">
    <property type="entry name" value="ACT_dom"/>
</dbReference>
<dbReference type="SUPFAM" id="SSF52283">
    <property type="entry name" value="Formate/glycerate dehydrogenase catalytic domain-like"/>
    <property type="match status" value="1"/>
</dbReference>
<organism evidence="15 16">
    <name type="scientific">Lapillicoccus jejuensis</name>
    <dbReference type="NCBI Taxonomy" id="402171"/>
    <lineage>
        <taxon>Bacteria</taxon>
        <taxon>Bacillati</taxon>
        <taxon>Actinomycetota</taxon>
        <taxon>Actinomycetes</taxon>
        <taxon>Micrococcales</taxon>
        <taxon>Intrasporangiaceae</taxon>
        <taxon>Lapillicoccus</taxon>
    </lineage>
</organism>
<dbReference type="InterPro" id="IPR050857">
    <property type="entry name" value="D-2-hydroxyacid_DH"/>
</dbReference>
<evidence type="ECO:0000256" key="6">
    <source>
        <dbReference type="ARBA" id="ARBA00021582"/>
    </source>
</evidence>
<feature type="domain" description="ACT" evidence="14">
    <location>
        <begin position="329"/>
        <end position="398"/>
    </location>
</feature>
<dbReference type="InterPro" id="IPR029753">
    <property type="entry name" value="D-isomer_DH_CS"/>
</dbReference>
<dbReference type="Pfam" id="PF02826">
    <property type="entry name" value="2-Hacid_dh_C"/>
    <property type="match status" value="1"/>
</dbReference>
<evidence type="ECO:0000256" key="1">
    <source>
        <dbReference type="ARBA" id="ARBA00003800"/>
    </source>
</evidence>
<evidence type="ECO:0000313" key="16">
    <source>
        <dbReference type="Proteomes" id="UP000317893"/>
    </source>
</evidence>
<evidence type="ECO:0000313" key="15">
    <source>
        <dbReference type="EMBL" id="TQJ10089.1"/>
    </source>
</evidence>
<comment type="function">
    <text evidence="1">Catalyzes the reversible oxidation of 3-phospho-D-glycerate to 3-phosphonooxypyruvate, the first step of the phosphorylated L-serine biosynthesis pathway. Also catalyzes the reversible oxidation of 2-hydroxyglutarate to 2-oxoglutarate.</text>
</comment>
<dbReference type="GO" id="GO:0051287">
    <property type="term" value="F:NAD binding"/>
    <property type="evidence" value="ECO:0007669"/>
    <property type="project" value="InterPro"/>
</dbReference>
<dbReference type="PANTHER" id="PTHR42789:SF1">
    <property type="entry name" value="D-ISOMER SPECIFIC 2-HYDROXYACID DEHYDROGENASE FAMILY PROTEIN (AFU_ORTHOLOGUE AFUA_6G10090)"/>
    <property type="match status" value="1"/>
</dbReference>
<proteinExistence type="inferred from homology"/>
<evidence type="ECO:0000256" key="3">
    <source>
        <dbReference type="ARBA" id="ARBA00005854"/>
    </source>
</evidence>
<comment type="similarity">
    <text evidence="3 13">Belongs to the D-isomer specific 2-hydroxyacid dehydrogenase family.</text>
</comment>
<dbReference type="Gene3D" id="3.40.50.720">
    <property type="entry name" value="NAD(P)-binding Rossmann-like Domain"/>
    <property type="match status" value="2"/>
</dbReference>
<dbReference type="InterPro" id="IPR054480">
    <property type="entry name" value="AHAS_small-like_ACT"/>
</dbReference>
<dbReference type="NCBIfam" id="NF008759">
    <property type="entry name" value="PRK11790.1"/>
    <property type="match status" value="1"/>
</dbReference>
<evidence type="ECO:0000259" key="14">
    <source>
        <dbReference type="PROSITE" id="PS51671"/>
    </source>
</evidence>
<dbReference type="PANTHER" id="PTHR42789">
    <property type="entry name" value="D-ISOMER SPECIFIC 2-HYDROXYACID DEHYDROGENASE FAMILY PROTEIN (AFU_ORTHOLOGUE AFUA_6G10090)"/>
    <property type="match status" value="1"/>
</dbReference>
<dbReference type="CDD" id="cd12176">
    <property type="entry name" value="PGDH_3"/>
    <property type="match status" value="1"/>
</dbReference>
<evidence type="ECO:0000256" key="4">
    <source>
        <dbReference type="ARBA" id="ARBA00013001"/>
    </source>
</evidence>
<evidence type="ECO:0000256" key="10">
    <source>
        <dbReference type="ARBA" id="ARBA00030455"/>
    </source>
</evidence>
<dbReference type="OrthoDB" id="9793626at2"/>
<evidence type="ECO:0000256" key="2">
    <source>
        <dbReference type="ARBA" id="ARBA00005216"/>
    </source>
</evidence>
<dbReference type="InterPro" id="IPR036291">
    <property type="entry name" value="NAD(P)-bd_dom_sf"/>
</dbReference>
<keyword evidence="9" id="KW-0718">Serine biosynthesis</keyword>
<dbReference type="AlphaFoldDB" id="A0A542E472"/>
<dbReference type="CDD" id="cd04901">
    <property type="entry name" value="ACT_3PGDH"/>
    <property type="match status" value="1"/>
</dbReference>
<dbReference type="Pfam" id="PF22629">
    <property type="entry name" value="ACT_AHAS_ss"/>
    <property type="match status" value="1"/>
</dbReference>
<keyword evidence="8" id="KW-0520">NAD</keyword>
<evidence type="ECO:0000256" key="8">
    <source>
        <dbReference type="ARBA" id="ARBA00023027"/>
    </source>
</evidence>
<dbReference type="PROSITE" id="PS00671">
    <property type="entry name" value="D_2_HYDROXYACID_DH_3"/>
    <property type="match status" value="1"/>
</dbReference>
<keyword evidence="9" id="KW-0028">Amino-acid biosynthesis</keyword>
<dbReference type="EC" id="1.1.1.95" evidence="5"/>
<accession>A0A542E472</accession>
<gene>
    <name evidence="15" type="ORF">FB458_3208</name>
</gene>
<sequence>MKALLLEKIHPDARATLEASGYEVHEHPGAMDEAELVAALPGVHLLGIRSGTRVTPAALDAGTDLLAVGAFCIGTNQIDLEATTAHGVAAFNAPFSNTRSVVELAIAEMIALTRRLTEKSDALHRGLWDKSAKGAHEMRGRTLGIIGYGNIGSQLSVLAEALGMGVVYVDGDDKLPMGNARALPSLEELLQVADVVSIHVDGRIGNAGLFGAKEFAAMKPGSVFLNLSRGFVVDTAALADAVRSGHLAGAALDVFPVEPKAQGDGFESELRGLPNVILTPHVGGSTEEAQRDIGRFVSGKLRDYVERGSTSLSVNLPTALLDGPPSAHRLALLHSNVPGVLARVNQLLSEHDVNIEGQVLATRGELGYVVTDIAAAPSPEAVTALEAMAETVRLRRLG</sequence>
<dbReference type="InterPro" id="IPR045865">
    <property type="entry name" value="ACT-like_dom_sf"/>
</dbReference>
<dbReference type="EMBL" id="VFMN01000001">
    <property type="protein sequence ID" value="TQJ10089.1"/>
    <property type="molecule type" value="Genomic_DNA"/>
</dbReference>
<evidence type="ECO:0000256" key="13">
    <source>
        <dbReference type="RuleBase" id="RU003719"/>
    </source>
</evidence>
<comment type="catalytic activity">
    <reaction evidence="11">
        <text>(R)-2-hydroxyglutarate + NAD(+) = 2-oxoglutarate + NADH + H(+)</text>
        <dbReference type="Rhea" id="RHEA:49612"/>
        <dbReference type="ChEBI" id="CHEBI:15378"/>
        <dbReference type="ChEBI" id="CHEBI:15801"/>
        <dbReference type="ChEBI" id="CHEBI:16810"/>
        <dbReference type="ChEBI" id="CHEBI:57540"/>
        <dbReference type="ChEBI" id="CHEBI:57945"/>
        <dbReference type="EC" id="1.1.1.399"/>
    </reaction>
</comment>
<dbReference type="Proteomes" id="UP000317893">
    <property type="component" value="Unassembled WGS sequence"/>
</dbReference>